<reference evidence="3" key="1">
    <citation type="journal article" date="2023" name="Mol. Phylogenet. Evol.">
        <title>Genome-scale phylogeny and comparative genomics of the fungal order Sordariales.</title>
        <authorList>
            <person name="Hensen N."/>
            <person name="Bonometti L."/>
            <person name="Westerberg I."/>
            <person name="Brannstrom I.O."/>
            <person name="Guillou S."/>
            <person name="Cros-Aarteil S."/>
            <person name="Calhoun S."/>
            <person name="Haridas S."/>
            <person name="Kuo A."/>
            <person name="Mondo S."/>
            <person name="Pangilinan J."/>
            <person name="Riley R."/>
            <person name="LaButti K."/>
            <person name="Andreopoulos B."/>
            <person name="Lipzen A."/>
            <person name="Chen C."/>
            <person name="Yan M."/>
            <person name="Daum C."/>
            <person name="Ng V."/>
            <person name="Clum A."/>
            <person name="Steindorff A."/>
            <person name="Ohm R.A."/>
            <person name="Martin F."/>
            <person name="Silar P."/>
            <person name="Natvig D.O."/>
            <person name="Lalanne C."/>
            <person name="Gautier V."/>
            <person name="Ament-Velasquez S.L."/>
            <person name="Kruys A."/>
            <person name="Hutchinson M.I."/>
            <person name="Powell A.J."/>
            <person name="Barry K."/>
            <person name="Miller A.N."/>
            <person name="Grigoriev I.V."/>
            <person name="Debuchy R."/>
            <person name="Gladieux P."/>
            <person name="Hiltunen Thoren M."/>
            <person name="Johannesson H."/>
        </authorList>
    </citation>
    <scope>NUCLEOTIDE SEQUENCE [LARGE SCALE GENOMIC DNA]</scope>
    <source>
        <strain evidence="3">CBS 340.73</strain>
    </source>
</reference>
<gene>
    <name evidence="2" type="ORF">QBC46DRAFT_35571</name>
</gene>
<proteinExistence type="predicted"/>
<feature type="region of interest" description="Disordered" evidence="1">
    <location>
        <begin position="178"/>
        <end position="243"/>
    </location>
</feature>
<dbReference type="Proteomes" id="UP001303473">
    <property type="component" value="Unassembled WGS sequence"/>
</dbReference>
<evidence type="ECO:0000313" key="3">
    <source>
        <dbReference type="Proteomes" id="UP001303473"/>
    </source>
</evidence>
<dbReference type="Pfam" id="PF21858">
    <property type="entry name" value="DUF6914"/>
    <property type="match status" value="1"/>
</dbReference>
<protein>
    <submittedName>
        <fullName evidence="2">Uncharacterized protein</fullName>
    </submittedName>
</protein>
<name>A0AAN6S7S3_9PEZI</name>
<organism evidence="2 3">
    <name type="scientific">Diplogelasinospora grovesii</name>
    <dbReference type="NCBI Taxonomy" id="303347"/>
    <lineage>
        <taxon>Eukaryota</taxon>
        <taxon>Fungi</taxon>
        <taxon>Dikarya</taxon>
        <taxon>Ascomycota</taxon>
        <taxon>Pezizomycotina</taxon>
        <taxon>Sordariomycetes</taxon>
        <taxon>Sordariomycetidae</taxon>
        <taxon>Sordariales</taxon>
        <taxon>Diplogelasinosporaceae</taxon>
        <taxon>Diplogelasinospora</taxon>
    </lineage>
</organism>
<evidence type="ECO:0000313" key="2">
    <source>
        <dbReference type="EMBL" id="KAK3943595.1"/>
    </source>
</evidence>
<feature type="compositionally biased region" description="Basic and acidic residues" evidence="1">
    <location>
        <begin position="187"/>
        <end position="202"/>
    </location>
</feature>
<dbReference type="AlphaFoldDB" id="A0AAN6S7S3"/>
<dbReference type="EMBL" id="MU853765">
    <property type="protein sequence ID" value="KAK3943595.1"/>
    <property type="molecule type" value="Genomic_DNA"/>
</dbReference>
<comment type="caution">
    <text evidence="2">The sequence shown here is derived from an EMBL/GenBank/DDBJ whole genome shotgun (WGS) entry which is preliminary data.</text>
</comment>
<evidence type="ECO:0000256" key="1">
    <source>
        <dbReference type="SAM" id="MobiDB-lite"/>
    </source>
</evidence>
<keyword evidence="3" id="KW-1185">Reference proteome</keyword>
<accession>A0AAN6S7S3</accession>
<dbReference type="InterPro" id="IPR054208">
    <property type="entry name" value="DUF6914"/>
</dbReference>
<feature type="compositionally biased region" description="Basic and acidic residues" evidence="1">
    <location>
        <begin position="211"/>
        <end position="222"/>
    </location>
</feature>
<sequence>MSLSVPSPNDITAKNALYITLQFIYEDNGKNKYHWSLFHTANEPPKGNMFHATDTNRKPLDLYTETRPIRDPVLSRSMVVALMVAQPVTWEQVSFCAKSVRLMNPKYLPLGEPRWTCRVWVKEVIKALQKSNYISLPESVKDVDDIERACQLLADLHINFQGDARVFNDPGWLAVSAANQMPGSGAPDRRDVPRSMETDGSRSRYWGPKAMDTDAHGKRDVFGSRPMDIDSPYYGPKPMNTGF</sequence>